<dbReference type="CDD" id="cd08993">
    <property type="entry name" value="GH130"/>
    <property type="match status" value="1"/>
</dbReference>
<comment type="similarity">
    <text evidence="3">Belongs to the glycosyl hydrolase 130 family.</text>
</comment>
<dbReference type="EMBL" id="JAROBY010000014">
    <property type="protein sequence ID" value="MEB4793768.1"/>
    <property type="molecule type" value="Genomic_DNA"/>
</dbReference>
<name>A0ABU6D7S0_9BACL</name>
<dbReference type="Proteomes" id="UP001355653">
    <property type="component" value="Unassembled WGS sequence"/>
</dbReference>
<dbReference type="RefSeq" id="WP_127455769.1">
    <property type="nucleotide sequence ID" value="NZ_JAROBY010000014.1"/>
</dbReference>
<evidence type="ECO:0000256" key="2">
    <source>
        <dbReference type="ARBA" id="ARBA00022679"/>
    </source>
</evidence>
<proteinExistence type="inferred from homology"/>
<evidence type="ECO:0000256" key="3">
    <source>
        <dbReference type="ARBA" id="ARBA00024356"/>
    </source>
</evidence>
<keyword evidence="1" id="KW-0328">Glycosyltransferase</keyword>
<evidence type="ECO:0000313" key="4">
    <source>
        <dbReference type="EMBL" id="MEB4793768.1"/>
    </source>
</evidence>
<keyword evidence="2" id="KW-0808">Transferase</keyword>
<evidence type="ECO:0000313" key="5">
    <source>
        <dbReference type="Proteomes" id="UP001355653"/>
    </source>
</evidence>
<sequence>MSLNTNQTIIGQLHSSSVIHRHPANPLLSPKDVPYGPAMVFNAGVAKYEGKYVMVFRNDYGNATAETIEPASTTNLGLAFSDDGVHWDVQQQPVWSWNDEEVVRVYDPRLTVIDGRCYMCFAVDTKHGVRGGIAVTDDFNRFDVLSMSVPDNRNMVLFPERIGGKYVRLERPFPVYGRGGVDRFDTWLSDSPDLCYWGNSKLVLGVEDVPFANDKVGPGAPPIKTAQGWLTTFHAVDIDRARGKNGWEPAWRKRYSAGIMLLDLDDPSRIVGMSRTPLLAPEAEYETSGGFRNDVIFPGGMILEPSGEVKIYYGAADTVECLATADVDDLLRLCL</sequence>
<keyword evidence="5" id="KW-1185">Reference proteome</keyword>
<accession>A0ABU6D7S0</accession>
<comment type="caution">
    <text evidence="4">The sequence shown here is derived from an EMBL/GenBank/DDBJ whole genome shotgun (WGS) entry which is preliminary data.</text>
</comment>
<dbReference type="SUPFAM" id="SSF75005">
    <property type="entry name" value="Arabinanase/levansucrase/invertase"/>
    <property type="match status" value="1"/>
</dbReference>
<dbReference type="PANTHER" id="PTHR34106:SF5">
    <property type="entry name" value="GLYCOSIDASE"/>
    <property type="match status" value="1"/>
</dbReference>
<protein>
    <submittedName>
        <fullName evidence="4">Glycoside hydrolase family 130 protein</fullName>
    </submittedName>
</protein>
<organism evidence="4 5">
    <name type="scientific">Paenibacillus chondroitinus</name>
    <dbReference type="NCBI Taxonomy" id="59842"/>
    <lineage>
        <taxon>Bacteria</taxon>
        <taxon>Bacillati</taxon>
        <taxon>Bacillota</taxon>
        <taxon>Bacilli</taxon>
        <taxon>Bacillales</taxon>
        <taxon>Paenibacillaceae</taxon>
        <taxon>Paenibacillus</taxon>
    </lineage>
</organism>
<dbReference type="PIRSF" id="PIRSF016202">
    <property type="entry name" value="PH1107"/>
    <property type="match status" value="1"/>
</dbReference>
<dbReference type="Pfam" id="PF04041">
    <property type="entry name" value="Glyco_hydro_130"/>
    <property type="match status" value="1"/>
</dbReference>
<gene>
    <name evidence="4" type="ORF">P5G65_07670</name>
</gene>
<dbReference type="InterPro" id="IPR023296">
    <property type="entry name" value="Glyco_hydro_beta-prop_sf"/>
</dbReference>
<dbReference type="PANTHER" id="PTHR34106">
    <property type="entry name" value="GLYCOSIDASE"/>
    <property type="match status" value="1"/>
</dbReference>
<reference evidence="4 5" key="1">
    <citation type="submission" date="2023-03" db="EMBL/GenBank/DDBJ databases">
        <title>Bacillus Genome Sequencing.</title>
        <authorList>
            <person name="Dunlap C."/>
        </authorList>
    </citation>
    <scope>NUCLEOTIDE SEQUENCE [LARGE SCALE GENOMIC DNA]</scope>
    <source>
        <strain evidence="4 5">NRS-1351</strain>
    </source>
</reference>
<evidence type="ECO:0000256" key="1">
    <source>
        <dbReference type="ARBA" id="ARBA00022676"/>
    </source>
</evidence>
<dbReference type="GO" id="GO:0016787">
    <property type="term" value="F:hydrolase activity"/>
    <property type="evidence" value="ECO:0007669"/>
    <property type="project" value="UniProtKB-KW"/>
</dbReference>
<dbReference type="InterPro" id="IPR007184">
    <property type="entry name" value="Mannoside_phosphorylase"/>
</dbReference>
<dbReference type="Gene3D" id="2.115.10.20">
    <property type="entry name" value="Glycosyl hydrolase domain, family 43"/>
    <property type="match status" value="1"/>
</dbReference>
<keyword evidence="4" id="KW-0378">Hydrolase</keyword>